<keyword evidence="3" id="KW-0663">Pyridoxal phosphate</keyword>
<evidence type="ECO:0000256" key="1">
    <source>
        <dbReference type="ARBA" id="ARBA00001933"/>
    </source>
</evidence>
<gene>
    <name evidence="7" type="ORF">HD595_002117</name>
</gene>
<evidence type="ECO:0000259" key="6">
    <source>
        <dbReference type="Pfam" id="PF00155"/>
    </source>
</evidence>
<evidence type="ECO:0000256" key="3">
    <source>
        <dbReference type="ARBA" id="ARBA00022898"/>
    </source>
</evidence>
<dbReference type="InterPro" id="IPR004839">
    <property type="entry name" value="Aminotransferase_I/II_large"/>
</dbReference>
<evidence type="ECO:0000256" key="4">
    <source>
        <dbReference type="ARBA" id="ARBA00023239"/>
    </source>
</evidence>
<evidence type="ECO:0000256" key="5">
    <source>
        <dbReference type="ARBA" id="ARBA00037974"/>
    </source>
</evidence>
<dbReference type="PANTHER" id="PTHR43525:SF2">
    <property type="entry name" value="CYSTATHIONINE BETA-LYASE-RELATED"/>
    <property type="match status" value="1"/>
</dbReference>
<feature type="domain" description="Aminotransferase class I/classII large" evidence="6">
    <location>
        <begin position="35"/>
        <end position="385"/>
    </location>
</feature>
<evidence type="ECO:0000313" key="7">
    <source>
        <dbReference type="EMBL" id="MCP2345995.1"/>
    </source>
</evidence>
<protein>
    <recommendedName>
        <fullName evidence="2">cysteine-S-conjugate beta-lyase</fullName>
        <ecNumber evidence="2">4.4.1.13</ecNumber>
    </recommendedName>
</protein>
<keyword evidence="4 7" id="KW-0456">Lyase</keyword>
<comment type="cofactor">
    <cofactor evidence="1">
        <name>pyridoxal 5'-phosphate</name>
        <dbReference type="ChEBI" id="CHEBI:597326"/>
    </cofactor>
</comment>
<accession>A0ABT1JWA5</accession>
<evidence type="ECO:0000256" key="2">
    <source>
        <dbReference type="ARBA" id="ARBA00012224"/>
    </source>
</evidence>
<dbReference type="Proteomes" id="UP001320766">
    <property type="component" value="Unassembled WGS sequence"/>
</dbReference>
<dbReference type="RefSeq" id="WP_253768015.1">
    <property type="nucleotide sequence ID" value="NZ_BAAAVE010000032.1"/>
</dbReference>
<dbReference type="InterPro" id="IPR015421">
    <property type="entry name" value="PyrdxlP-dep_Trfase_major"/>
</dbReference>
<dbReference type="PANTHER" id="PTHR43525">
    <property type="entry name" value="PROTEIN MALY"/>
    <property type="match status" value="1"/>
</dbReference>
<proteinExistence type="inferred from homology"/>
<dbReference type="CDD" id="cd00609">
    <property type="entry name" value="AAT_like"/>
    <property type="match status" value="1"/>
</dbReference>
<dbReference type="InterPro" id="IPR051798">
    <property type="entry name" value="Class-II_PLP-Dep_Aminotrans"/>
</dbReference>
<comment type="similarity">
    <text evidence="5">Belongs to the class-II pyridoxal-phosphate-dependent aminotransferase family. MalY/PatB cystathionine beta-lyase subfamily.</text>
</comment>
<dbReference type="InterPro" id="IPR015424">
    <property type="entry name" value="PyrdxlP-dep_Trfase"/>
</dbReference>
<keyword evidence="8" id="KW-1185">Reference proteome</keyword>
<dbReference type="SUPFAM" id="SSF53383">
    <property type="entry name" value="PLP-dependent transferases"/>
    <property type="match status" value="1"/>
</dbReference>
<dbReference type="Pfam" id="PF00155">
    <property type="entry name" value="Aminotran_1_2"/>
    <property type="match status" value="1"/>
</dbReference>
<dbReference type="EC" id="4.4.1.13" evidence="2"/>
<dbReference type="EMBL" id="JAMZEC010000001">
    <property type="protein sequence ID" value="MCP2345995.1"/>
    <property type="molecule type" value="Genomic_DNA"/>
</dbReference>
<reference evidence="7 8" key="1">
    <citation type="submission" date="2022-06" db="EMBL/GenBank/DDBJ databases">
        <title>Sequencing the genomes of 1000 actinobacteria strains.</title>
        <authorList>
            <person name="Klenk H.-P."/>
        </authorList>
    </citation>
    <scope>NUCLEOTIDE SEQUENCE [LARGE SCALE GENOMIC DNA]</scope>
    <source>
        <strain evidence="7 8">DSM 44170</strain>
    </source>
</reference>
<dbReference type="Gene3D" id="3.90.1150.10">
    <property type="entry name" value="Aspartate Aminotransferase, domain 1"/>
    <property type="match status" value="1"/>
</dbReference>
<dbReference type="Gene3D" id="3.40.640.10">
    <property type="entry name" value="Type I PLP-dependent aspartate aminotransferase-like (Major domain)"/>
    <property type="match status" value="1"/>
</dbReference>
<evidence type="ECO:0000313" key="8">
    <source>
        <dbReference type="Proteomes" id="UP001320766"/>
    </source>
</evidence>
<sequence>MSGAFDVVDVTRLRSGHGVKWGSLPAGIIGAWVADMDFGVPPAVRESIVRVAEREDFGYPFWPGEDPVVEAFEERMAGRHGWRPRPGRTRVFTDLIQILQVMIEHATAPGDGVAIHVPSYPPFLAAVARSGRRIVPLPMLWDETGWGFSAEGLADRLRAQGCRMIVLVNPHNPTGRVLTRAELSAVAAAAEELDLVVLADEIHADLVFAPHRHVPFASLGADAAARTITATSATKAFNIAGLRCAVAHVGPERVLESLAAAPLDYFGTPSVLSRVATVAAWREGGAWLDGLMRTLDDNRRTLADWAASSPWDLRHHTPQATYLGWLDFARTPVGGDSPAAYLERHAGVKLSEGGEFSQHTSVSTASFARVNFATSPANLREILSRVSAGLEAASAA</sequence>
<name>A0ABT1JWA5_9ACTN</name>
<dbReference type="InterPro" id="IPR015422">
    <property type="entry name" value="PyrdxlP-dep_Trfase_small"/>
</dbReference>
<organism evidence="7 8">
    <name type="scientific">Nonomuraea roseoviolacea subsp. carminata</name>
    <dbReference type="NCBI Taxonomy" id="160689"/>
    <lineage>
        <taxon>Bacteria</taxon>
        <taxon>Bacillati</taxon>
        <taxon>Actinomycetota</taxon>
        <taxon>Actinomycetes</taxon>
        <taxon>Streptosporangiales</taxon>
        <taxon>Streptosporangiaceae</taxon>
        <taxon>Nonomuraea</taxon>
    </lineage>
</organism>
<dbReference type="GO" id="GO:0016829">
    <property type="term" value="F:lyase activity"/>
    <property type="evidence" value="ECO:0007669"/>
    <property type="project" value="UniProtKB-KW"/>
</dbReference>
<comment type="caution">
    <text evidence="7">The sequence shown here is derived from an EMBL/GenBank/DDBJ whole genome shotgun (WGS) entry which is preliminary data.</text>
</comment>